<accession>A0A2T0SQ98</accession>
<sequence length="76" mass="8059">MTGSRADRADPSYLAGVDVRHSPCGSSWDHTDTRSDTRGDKAGLPTRTAPTVHSGPEPPPRAKAVHEALDRTLPNG</sequence>
<name>A0A2T0SQ98_9PSEU</name>
<dbReference type="RefSeq" id="WP_106193077.1">
    <property type="nucleotide sequence ID" value="NZ_PVTF01000013.1"/>
</dbReference>
<feature type="region of interest" description="Disordered" evidence="1">
    <location>
        <begin position="1"/>
        <end position="76"/>
    </location>
</feature>
<dbReference type="AlphaFoldDB" id="A0A2T0SQ98"/>
<gene>
    <name evidence="2" type="ORF">CLV43_1137</name>
</gene>
<keyword evidence="3" id="KW-1185">Reference proteome</keyword>
<comment type="caution">
    <text evidence="2">The sequence shown here is derived from an EMBL/GenBank/DDBJ whole genome shotgun (WGS) entry which is preliminary data.</text>
</comment>
<organism evidence="2 3">
    <name type="scientific">Umezawaea tangerina</name>
    <dbReference type="NCBI Taxonomy" id="84725"/>
    <lineage>
        <taxon>Bacteria</taxon>
        <taxon>Bacillati</taxon>
        <taxon>Actinomycetota</taxon>
        <taxon>Actinomycetes</taxon>
        <taxon>Pseudonocardiales</taxon>
        <taxon>Pseudonocardiaceae</taxon>
        <taxon>Umezawaea</taxon>
    </lineage>
</organism>
<feature type="compositionally biased region" description="Basic and acidic residues" evidence="1">
    <location>
        <begin position="1"/>
        <end position="10"/>
    </location>
</feature>
<evidence type="ECO:0000313" key="3">
    <source>
        <dbReference type="Proteomes" id="UP000239494"/>
    </source>
</evidence>
<proteinExistence type="predicted"/>
<dbReference type="Proteomes" id="UP000239494">
    <property type="component" value="Unassembled WGS sequence"/>
</dbReference>
<dbReference type="EMBL" id="PVTF01000013">
    <property type="protein sequence ID" value="PRY35580.1"/>
    <property type="molecule type" value="Genomic_DNA"/>
</dbReference>
<reference evidence="2 3" key="1">
    <citation type="submission" date="2018-03" db="EMBL/GenBank/DDBJ databases">
        <title>Genomic Encyclopedia of Archaeal and Bacterial Type Strains, Phase II (KMG-II): from individual species to whole genera.</title>
        <authorList>
            <person name="Goeker M."/>
        </authorList>
    </citation>
    <scope>NUCLEOTIDE SEQUENCE [LARGE SCALE GENOMIC DNA]</scope>
    <source>
        <strain evidence="2 3">DSM 44720</strain>
    </source>
</reference>
<evidence type="ECO:0000256" key="1">
    <source>
        <dbReference type="SAM" id="MobiDB-lite"/>
    </source>
</evidence>
<protein>
    <submittedName>
        <fullName evidence="2">Uncharacterized protein</fullName>
    </submittedName>
</protein>
<feature type="compositionally biased region" description="Basic and acidic residues" evidence="1">
    <location>
        <begin position="29"/>
        <end position="41"/>
    </location>
</feature>
<evidence type="ECO:0000313" key="2">
    <source>
        <dbReference type="EMBL" id="PRY35580.1"/>
    </source>
</evidence>